<evidence type="ECO:0000256" key="1">
    <source>
        <dbReference type="SAM" id="MobiDB-lite"/>
    </source>
</evidence>
<reference evidence="2 3" key="1">
    <citation type="submission" date="2023-05" db="EMBL/GenBank/DDBJ databases">
        <title>B98-5 Cell Line De Novo Hybrid Assembly: An Optical Mapping Approach.</title>
        <authorList>
            <person name="Kananen K."/>
            <person name="Auerbach J.A."/>
            <person name="Kautto E."/>
            <person name="Blachly J.S."/>
        </authorList>
    </citation>
    <scope>NUCLEOTIDE SEQUENCE [LARGE SCALE GENOMIC DNA]</scope>
    <source>
        <strain evidence="2">B95-8</strain>
        <tissue evidence="2">Cell line</tissue>
    </source>
</reference>
<feature type="compositionally biased region" description="Polar residues" evidence="1">
    <location>
        <begin position="16"/>
        <end position="30"/>
    </location>
</feature>
<proteinExistence type="predicted"/>
<gene>
    <name evidence="2" type="ORF">P7K49_012041</name>
</gene>
<sequence>MGKHHSELQLRPGEGQTKQWSCTAGDTLSRPQPGHSKKYRQGSASANLGAGVAAPERDARGSTVPAEGGAWRSLDRLHRPGVHTGSSVGLLTVSPCEPGFCLADMPKLPNQYWHYHSTLSSPVTKHKKVTAPGPKDSAVRPWEWQQEPPTYKANPACLKQQHQPLTRAECFQNGSAFQTPMADCDQPY</sequence>
<dbReference type="EMBL" id="JASSZA010000005">
    <property type="protein sequence ID" value="KAK2112294.1"/>
    <property type="molecule type" value="Genomic_DNA"/>
</dbReference>
<evidence type="ECO:0000313" key="3">
    <source>
        <dbReference type="Proteomes" id="UP001266305"/>
    </source>
</evidence>
<dbReference type="Proteomes" id="UP001266305">
    <property type="component" value="Unassembled WGS sequence"/>
</dbReference>
<protein>
    <submittedName>
        <fullName evidence="2">Uncharacterized protein</fullName>
    </submittedName>
</protein>
<organism evidence="2 3">
    <name type="scientific">Saguinus oedipus</name>
    <name type="common">Cotton-top tamarin</name>
    <name type="synonym">Oedipomidas oedipus</name>
    <dbReference type="NCBI Taxonomy" id="9490"/>
    <lineage>
        <taxon>Eukaryota</taxon>
        <taxon>Metazoa</taxon>
        <taxon>Chordata</taxon>
        <taxon>Craniata</taxon>
        <taxon>Vertebrata</taxon>
        <taxon>Euteleostomi</taxon>
        <taxon>Mammalia</taxon>
        <taxon>Eutheria</taxon>
        <taxon>Euarchontoglires</taxon>
        <taxon>Primates</taxon>
        <taxon>Haplorrhini</taxon>
        <taxon>Platyrrhini</taxon>
        <taxon>Cebidae</taxon>
        <taxon>Callitrichinae</taxon>
        <taxon>Saguinus</taxon>
    </lineage>
</organism>
<keyword evidence="3" id="KW-1185">Reference proteome</keyword>
<evidence type="ECO:0000313" key="2">
    <source>
        <dbReference type="EMBL" id="KAK2112294.1"/>
    </source>
</evidence>
<name>A0ABQ9VSE3_SAGOE</name>
<comment type="caution">
    <text evidence="2">The sequence shown here is derived from an EMBL/GenBank/DDBJ whole genome shotgun (WGS) entry which is preliminary data.</text>
</comment>
<feature type="region of interest" description="Disordered" evidence="1">
    <location>
        <begin position="1"/>
        <end position="67"/>
    </location>
</feature>
<accession>A0ABQ9VSE3</accession>